<dbReference type="EMBL" id="JAMRDG010000002">
    <property type="protein sequence ID" value="KAJ3689707.1"/>
    <property type="molecule type" value="Genomic_DNA"/>
</dbReference>
<name>A0AAD5ZA15_9POAL</name>
<organism evidence="1 2">
    <name type="scientific">Rhynchospora tenuis</name>
    <dbReference type="NCBI Taxonomy" id="198213"/>
    <lineage>
        <taxon>Eukaryota</taxon>
        <taxon>Viridiplantae</taxon>
        <taxon>Streptophyta</taxon>
        <taxon>Embryophyta</taxon>
        <taxon>Tracheophyta</taxon>
        <taxon>Spermatophyta</taxon>
        <taxon>Magnoliopsida</taxon>
        <taxon>Liliopsida</taxon>
        <taxon>Poales</taxon>
        <taxon>Cyperaceae</taxon>
        <taxon>Cyperoideae</taxon>
        <taxon>Rhynchosporeae</taxon>
        <taxon>Rhynchospora</taxon>
    </lineage>
</organism>
<protein>
    <submittedName>
        <fullName evidence="1">Uncharacterized protein</fullName>
    </submittedName>
</protein>
<keyword evidence="2" id="KW-1185">Reference proteome</keyword>
<reference evidence="1 2" key="1">
    <citation type="journal article" date="2022" name="Cell">
        <title>Repeat-based holocentromeres influence genome architecture and karyotype evolution.</title>
        <authorList>
            <person name="Hofstatter P.G."/>
            <person name="Thangavel G."/>
            <person name="Lux T."/>
            <person name="Neumann P."/>
            <person name="Vondrak T."/>
            <person name="Novak P."/>
            <person name="Zhang M."/>
            <person name="Costa L."/>
            <person name="Castellani M."/>
            <person name="Scott A."/>
            <person name="Toegelov H."/>
            <person name="Fuchs J."/>
            <person name="Mata-Sucre Y."/>
            <person name="Dias Y."/>
            <person name="Vanzela A.L.L."/>
            <person name="Huettel B."/>
            <person name="Almeida C.C.S."/>
            <person name="Simkova H."/>
            <person name="Souza G."/>
            <person name="Pedrosa-Harand A."/>
            <person name="Macas J."/>
            <person name="Mayer K.F.X."/>
            <person name="Houben A."/>
            <person name="Marques A."/>
        </authorList>
    </citation>
    <scope>NUCLEOTIDE SEQUENCE [LARGE SCALE GENOMIC DNA]</scope>
    <source>
        <strain evidence="1">RhyTen1mFocal</strain>
    </source>
</reference>
<comment type="caution">
    <text evidence="1">The sequence shown here is derived from an EMBL/GenBank/DDBJ whole genome shotgun (WGS) entry which is preliminary data.</text>
</comment>
<evidence type="ECO:0000313" key="1">
    <source>
        <dbReference type="EMBL" id="KAJ3689707.1"/>
    </source>
</evidence>
<proteinExistence type="predicted"/>
<gene>
    <name evidence="1" type="ORF">LUZ61_018871</name>
</gene>
<sequence length="142" mass="14669">MCPLEFANDASINNTSPDHGLLLPSGTYAYTANGCVKCSCNSSSSFMLDCSLASNRNNTCPVTTCSGNLTLGESSGLGCGATTCVYSAYTSITSSFKILTTSVTNQSSSCKSAATRHIGPAASARMKLVVSIHLILISVCFL</sequence>
<evidence type="ECO:0000313" key="2">
    <source>
        <dbReference type="Proteomes" id="UP001210211"/>
    </source>
</evidence>
<dbReference type="AlphaFoldDB" id="A0AAD5ZA15"/>
<dbReference type="Proteomes" id="UP001210211">
    <property type="component" value="Unassembled WGS sequence"/>
</dbReference>
<accession>A0AAD5ZA15</accession>